<dbReference type="AlphaFoldDB" id="A0A0A9CGY8"/>
<reference evidence="1" key="2">
    <citation type="journal article" date="2015" name="Data Brief">
        <title>Shoot transcriptome of the giant reed, Arundo donax.</title>
        <authorList>
            <person name="Barrero R.A."/>
            <person name="Guerrero F.D."/>
            <person name="Moolhuijzen P."/>
            <person name="Goolsby J.A."/>
            <person name="Tidwell J."/>
            <person name="Bellgard S.E."/>
            <person name="Bellgard M.I."/>
        </authorList>
    </citation>
    <scope>NUCLEOTIDE SEQUENCE</scope>
    <source>
        <tissue evidence="1">Shoot tissue taken approximately 20 cm above the soil surface</tissue>
    </source>
</reference>
<organism evidence="1">
    <name type="scientific">Arundo donax</name>
    <name type="common">Giant reed</name>
    <name type="synonym">Donax arundinaceus</name>
    <dbReference type="NCBI Taxonomy" id="35708"/>
    <lineage>
        <taxon>Eukaryota</taxon>
        <taxon>Viridiplantae</taxon>
        <taxon>Streptophyta</taxon>
        <taxon>Embryophyta</taxon>
        <taxon>Tracheophyta</taxon>
        <taxon>Spermatophyta</taxon>
        <taxon>Magnoliopsida</taxon>
        <taxon>Liliopsida</taxon>
        <taxon>Poales</taxon>
        <taxon>Poaceae</taxon>
        <taxon>PACMAD clade</taxon>
        <taxon>Arundinoideae</taxon>
        <taxon>Arundineae</taxon>
        <taxon>Arundo</taxon>
    </lineage>
</organism>
<proteinExistence type="predicted"/>
<protein>
    <submittedName>
        <fullName evidence="1">Uncharacterized protein</fullName>
    </submittedName>
</protein>
<sequence>MLKGVKCTSSFFSENVPLNHGSNHDH</sequence>
<dbReference type="EMBL" id="GBRH01224172">
    <property type="protein sequence ID" value="JAD73723.1"/>
    <property type="molecule type" value="Transcribed_RNA"/>
</dbReference>
<accession>A0A0A9CGY8</accession>
<name>A0A0A9CGY8_ARUDO</name>
<reference evidence="1" key="1">
    <citation type="submission" date="2014-09" db="EMBL/GenBank/DDBJ databases">
        <authorList>
            <person name="Magalhaes I.L.F."/>
            <person name="Oliveira U."/>
            <person name="Santos F.R."/>
            <person name="Vidigal T.H.D.A."/>
            <person name="Brescovit A.D."/>
            <person name="Santos A.J."/>
        </authorList>
    </citation>
    <scope>NUCLEOTIDE SEQUENCE</scope>
    <source>
        <tissue evidence="1">Shoot tissue taken approximately 20 cm above the soil surface</tissue>
    </source>
</reference>
<evidence type="ECO:0000313" key="1">
    <source>
        <dbReference type="EMBL" id="JAD73723.1"/>
    </source>
</evidence>